<comment type="caution">
    <text evidence="2">The sequence shown here is derived from an EMBL/GenBank/DDBJ whole genome shotgun (WGS) entry which is preliminary data.</text>
</comment>
<organism evidence="2 3">
    <name type="scientific">Candidatus Thiodiazotropha taylori</name>
    <dbReference type="NCBI Taxonomy" id="2792791"/>
    <lineage>
        <taxon>Bacteria</taxon>
        <taxon>Pseudomonadati</taxon>
        <taxon>Pseudomonadota</taxon>
        <taxon>Gammaproteobacteria</taxon>
        <taxon>Chromatiales</taxon>
        <taxon>Sedimenticolaceae</taxon>
        <taxon>Candidatus Thiodiazotropha</taxon>
    </lineage>
</organism>
<feature type="transmembrane region" description="Helical" evidence="1">
    <location>
        <begin position="110"/>
        <end position="128"/>
    </location>
</feature>
<accession>A0A9E4T6R9</accession>
<dbReference type="EMBL" id="JAEPCM010000851">
    <property type="protein sequence ID" value="MCG7949110.1"/>
    <property type="molecule type" value="Genomic_DNA"/>
</dbReference>
<reference evidence="2" key="1">
    <citation type="journal article" date="2021" name="Proc. Natl. Acad. Sci. U.S.A.">
        <title>Global biogeography of chemosynthetic symbionts reveals both localized and globally distributed symbiont groups. .</title>
        <authorList>
            <person name="Osvatic J.T."/>
            <person name="Wilkins L.G.E."/>
            <person name="Leibrecht L."/>
            <person name="Leray M."/>
            <person name="Zauner S."/>
            <person name="Polzin J."/>
            <person name="Camacho Y."/>
            <person name="Gros O."/>
            <person name="van Gils J.A."/>
            <person name="Eisen J.A."/>
            <person name="Petersen J.M."/>
            <person name="Yuen B."/>
        </authorList>
    </citation>
    <scope>NUCLEOTIDE SEQUENCE</scope>
    <source>
        <strain evidence="2">MAGclacostrist064TRANS</strain>
    </source>
</reference>
<keyword evidence="1" id="KW-0812">Transmembrane</keyword>
<sequence>MDNEYLDELIKDQEIFNLLGDKLTDIDQLSNNQVEKLVFYLKSIHGYHPASEYSTGNHIEFESKLDLVRNSDEQKEYAKHISATFRKAMILFILSGSLLVPSVLAYFSDYIWFSILFVAIAGIVIVFADSKFIAKAIQLIIEKECKLFLNSIRVAKSCNELDSCGLFGWVRGARESGPISDGQNEARICEIAKIKAQLRRALYNDGHFEHSVRSD</sequence>
<evidence type="ECO:0000313" key="3">
    <source>
        <dbReference type="Proteomes" id="UP000886667"/>
    </source>
</evidence>
<dbReference type="Proteomes" id="UP000886667">
    <property type="component" value="Unassembled WGS sequence"/>
</dbReference>
<evidence type="ECO:0000256" key="1">
    <source>
        <dbReference type="SAM" id="Phobius"/>
    </source>
</evidence>
<feature type="transmembrane region" description="Helical" evidence="1">
    <location>
        <begin position="88"/>
        <end position="104"/>
    </location>
</feature>
<keyword evidence="1" id="KW-0472">Membrane</keyword>
<protein>
    <submittedName>
        <fullName evidence="2">Uncharacterized protein</fullName>
    </submittedName>
</protein>
<gene>
    <name evidence="2" type="ORF">JAZ07_22465</name>
</gene>
<keyword evidence="1" id="KW-1133">Transmembrane helix</keyword>
<dbReference type="AlphaFoldDB" id="A0A9E4T6R9"/>
<proteinExistence type="predicted"/>
<name>A0A9E4T6R9_9GAMM</name>
<evidence type="ECO:0000313" key="2">
    <source>
        <dbReference type="EMBL" id="MCG7949110.1"/>
    </source>
</evidence>